<dbReference type="Pfam" id="PF01476">
    <property type="entry name" value="LysM"/>
    <property type="match status" value="1"/>
</dbReference>
<keyword evidence="2" id="KW-0812">Transmembrane</keyword>
<accession>A0A318SQ92</accession>
<evidence type="ECO:0000259" key="3">
    <source>
        <dbReference type="PROSITE" id="PS51782"/>
    </source>
</evidence>
<dbReference type="Gene3D" id="3.10.350.10">
    <property type="entry name" value="LysM domain"/>
    <property type="match status" value="1"/>
</dbReference>
<evidence type="ECO:0000256" key="1">
    <source>
        <dbReference type="SAM" id="MobiDB-lite"/>
    </source>
</evidence>
<dbReference type="RefSeq" id="WP_146227477.1">
    <property type="nucleotide sequence ID" value="NZ_QJTE01000003.1"/>
</dbReference>
<dbReference type="OrthoDB" id="370541at2"/>
<sequence>MSGQALQSRGEGAALILALVLLLAGFAAWWVLEGANTAPTVAGEAPEAGLALAAPAPDPVAPEEDAFGEVEIDLVRIDPGGSAIIAGRAEPGDQLSLSLSGEVLTSAQAGGDGSFVAFVTLPPSDRPRRLEIARDADGLDAPARHSILIAADTVPPMEGTAPDQQEAPAGLAGATPPSALPDRGAQVAAEPSLQDSEIDPSARGAKATPPGQGTSSPVALALAEDAEATAPFADAGPGSGDEGGAEAEGPNPAATQPPVAAAAVPRLAGEEPTDAPGARAEGALPPDTDRPSAEPSDAAAGTAAAPAGGRQATPDSAATASSDQAPDLLAEAGPALAQSVQTLGAAPQGGAVPAEAAAQGSPAPEAATPARPAVLAAGPEGLQVMAPALAPGAPPEVLEAVAIDAITYDPGGAVRLQGRAPGGGAVRLYLDDAPVLEVPVDADGRWSGRLGGAGEAAIAPGDYRLRADQIDAAGTVTSRSETPFRRETRQALAAALAEDMAQDAGGIATRVVQPGATLWGFAVERYGDGFLYAQIFEANRDRIRDPDLIYPGQVFRLPRIAPGGR</sequence>
<feature type="region of interest" description="Disordered" evidence="1">
    <location>
        <begin position="155"/>
        <end position="216"/>
    </location>
</feature>
<evidence type="ECO:0000256" key="2">
    <source>
        <dbReference type="SAM" id="Phobius"/>
    </source>
</evidence>
<dbReference type="InterPro" id="IPR052196">
    <property type="entry name" value="Bact_Kbp"/>
</dbReference>
<feature type="region of interest" description="Disordered" evidence="1">
    <location>
        <begin position="231"/>
        <end position="323"/>
    </location>
</feature>
<feature type="region of interest" description="Disordered" evidence="1">
    <location>
        <begin position="347"/>
        <end position="370"/>
    </location>
</feature>
<dbReference type="SMART" id="SM00257">
    <property type="entry name" value="LysM"/>
    <property type="match status" value="1"/>
</dbReference>
<dbReference type="PANTHER" id="PTHR34700">
    <property type="entry name" value="POTASSIUM BINDING PROTEIN KBP"/>
    <property type="match status" value="1"/>
</dbReference>
<gene>
    <name evidence="4" type="ORF">DFP88_103405</name>
</gene>
<feature type="transmembrane region" description="Helical" evidence="2">
    <location>
        <begin position="12"/>
        <end position="32"/>
    </location>
</feature>
<comment type="caution">
    <text evidence="4">The sequence shown here is derived from an EMBL/GenBank/DDBJ whole genome shotgun (WGS) entry which is preliminary data.</text>
</comment>
<keyword evidence="2" id="KW-0472">Membrane</keyword>
<organism evidence="4 5">
    <name type="scientific">Pseudoroseicyclus aestuarii</name>
    <dbReference type="NCBI Taxonomy" id="1795041"/>
    <lineage>
        <taxon>Bacteria</taxon>
        <taxon>Pseudomonadati</taxon>
        <taxon>Pseudomonadota</taxon>
        <taxon>Alphaproteobacteria</taxon>
        <taxon>Rhodobacterales</taxon>
        <taxon>Paracoccaceae</taxon>
        <taxon>Pseudoroseicyclus</taxon>
    </lineage>
</organism>
<keyword evidence="5" id="KW-1185">Reference proteome</keyword>
<dbReference type="EMBL" id="QJTE01000003">
    <property type="protein sequence ID" value="PYE84041.1"/>
    <property type="molecule type" value="Genomic_DNA"/>
</dbReference>
<feature type="domain" description="LysM" evidence="3">
    <location>
        <begin position="508"/>
        <end position="557"/>
    </location>
</feature>
<keyword evidence="2" id="KW-1133">Transmembrane helix</keyword>
<dbReference type="PROSITE" id="PS51782">
    <property type="entry name" value="LYSM"/>
    <property type="match status" value="1"/>
</dbReference>
<name>A0A318SQ92_9RHOB</name>
<dbReference type="InterPro" id="IPR018392">
    <property type="entry name" value="LysM"/>
</dbReference>
<dbReference type="PANTHER" id="PTHR34700:SF4">
    <property type="entry name" value="PHAGE-LIKE ELEMENT PBSX PROTEIN XKDP"/>
    <property type="match status" value="1"/>
</dbReference>
<evidence type="ECO:0000313" key="4">
    <source>
        <dbReference type="EMBL" id="PYE84041.1"/>
    </source>
</evidence>
<feature type="compositionally biased region" description="Low complexity" evidence="1">
    <location>
        <begin position="247"/>
        <end position="267"/>
    </location>
</feature>
<dbReference type="CDD" id="cd00118">
    <property type="entry name" value="LysM"/>
    <property type="match status" value="1"/>
</dbReference>
<evidence type="ECO:0000313" key="5">
    <source>
        <dbReference type="Proteomes" id="UP000248311"/>
    </source>
</evidence>
<dbReference type="AlphaFoldDB" id="A0A318SQ92"/>
<feature type="compositionally biased region" description="Low complexity" evidence="1">
    <location>
        <begin position="298"/>
        <end position="323"/>
    </location>
</feature>
<dbReference type="Proteomes" id="UP000248311">
    <property type="component" value="Unassembled WGS sequence"/>
</dbReference>
<reference evidence="4 5" key="1">
    <citation type="submission" date="2018-06" db="EMBL/GenBank/DDBJ databases">
        <title>Genomic Encyclopedia of Type Strains, Phase III (KMG-III): the genomes of soil and plant-associated and newly described type strains.</title>
        <authorList>
            <person name="Whitman W."/>
        </authorList>
    </citation>
    <scope>NUCLEOTIDE SEQUENCE [LARGE SCALE GENOMIC DNA]</scope>
    <source>
        <strain evidence="4 5">CECT 9025</strain>
    </source>
</reference>
<dbReference type="InterPro" id="IPR036779">
    <property type="entry name" value="LysM_dom_sf"/>
</dbReference>
<proteinExistence type="predicted"/>
<protein>
    <submittedName>
        <fullName evidence="4">Nucleoid-associated protein YgaU</fullName>
    </submittedName>
</protein>